<protein>
    <submittedName>
        <fullName evidence="1">Uncharacterized protein</fullName>
    </submittedName>
</protein>
<reference evidence="1" key="1">
    <citation type="submission" date="2020-02" db="EMBL/GenBank/DDBJ databases">
        <authorList>
            <person name="Meier V. D."/>
        </authorList>
    </citation>
    <scope>NUCLEOTIDE SEQUENCE</scope>
    <source>
        <strain evidence="1">AVDCRST_MAG28</strain>
    </source>
</reference>
<proteinExistence type="predicted"/>
<name>A0A6J4R0F2_9ACTN</name>
<organism evidence="1">
    <name type="scientific">uncultured Rubrobacteraceae bacterium</name>
    <dbReference type="NCBI Taxonomy" id="349277"/>
    <lineage>
        <taxon>Bacteria</taxon>
        <taxon>Bacillati</taxon>
        <taxon>Actinomycetota</taxon>
        <taxon>Rubrobacteria</taxon>
        <taxon>Rubrobacterales</taxon>
        <taxon>Rubrobacteraceae</taxon>
        <taxon>environmental samples</taxon>
    </lineage>
</organism>
<accession>A0A6J4R0F2</accession>
<gene>
    <name evidence="1" type="ORF">AVDCRST_MAG28-2947</name>
</gene>
<dbReference type="EMBL" id="CADCVE010000067">
    <property type="protein sequence ID" value="CAA9459046.1"/>
    <property type="molecule type" value="Genomic_DNA"/>
</dbReference>
<dbReference type="AlphaFoldDB" id="A0A6J4R0F2"/>
<evidence type="ECO:0000313" key="1">
    <source>
        <dbReference type="EMBL" id="CAA9459046.1"/>
    </source>
</evidence>
<sequence>MGPAIRVRKGVYRENPECEGSPFAVDVQTYTSFGITMGDADLPYDS</sequence>